<proteinExistence type="predicted"/>
<dbReference type="InterPro" id="IPR027417">
    <property type="entry name" value="P-loop_NTPase"/>
</dbReference>
<sequence>MEYRRLFNSKSLVVAAVVILLVVLTTYNSSPELHNHPVAYSRSGTDRQPDEVTLPTCSDSGEDKNCMKSRLPKCLIIGFAKCGTYSLIAFLAMHPDIVTAKREIKFFNENYDKGLDWYAKQMPPSGHSQITIEKTPGYILSKTTLDRIHEYNSSIKLIVIVRDPVIRLPSSYAHQEGKRNIPSFPKWFRSVNFTDRMNYFQYISVVYKMFPKDQILVLCEEQLEDNPLSVMRDVETFLGIRQAFKEDHFIFNEDKGFYCFNTSYPRFRELSDVLRVVPETGCFSNAKGRVHPDISPALLREMASIATKYNEPLFALIGKRCNWTEP</sequence>
<comment type="caution">
    <text evidence="7">The sequence shown here is derived from an EMBL/GenBank/DDBJ whole genome shotgun (WGS) entry which is preliminary data.</text>
</comment>
<dbReference type="AlphaFoldDB" id="A0AAD8AR14"/>
<accession>A0AAD8AR14</accession>
<feature type="binding site" evidence="4">
    <location>
        <position position="170"/>
    </location>
    <ligand>
        <name>3'-phosphoadenylyl sulfate</name>
        <dbReference type="ChEBI" id="CHEBI:58339"/>
    </ligand>
</feature>
<feature type="binding site" evidence="4">
    <location>
        <position position="258"/>
    </location>
    <ligand>
        <name>3'-phosphoadenylyl sulfate</name>
        <dbReference type="ChEBI" id="CHEBI:58339"/>
    </ligand>
</feature>
<dbReference type="Proteomes" id="UP001233172">
    <property type="component" value="Unassembled WGS sequence"/>
</dbReference>
<evidence type="ECO:0000256" key="5">
    <source>
        <dbReference type="PIRSR" id="PIRSR637359-3"/>
    </source>
</evidence>
<dbReference type="InterPro" id="IPR037359">
    <property type="entry name" value="NST/OST"/>
</dbReference>
<feature type="active site" description="For sulfotransferase activity" evidence="3">
    <location>
        <position position="81"/>
    </location>
</feature>
<dbReference type="GO" id="GO:0008467">
    <property type="term" value="F:[heparan sulfate]-glucosamine 3-sulfotransferase activity"/>
    <property type="evidence" value="ECO:0007669"/>
    <property type="project" value="TreeGrafter"/>
</dbReference>
<evidence type="ECO:0000256" key="1">
    <source>
        <dbReference type="ARBA" id="ARBA00022679"/>
    </source>
</evidence>
<feature type="disulfide bond" evidence="5">
    <location>
        <begin position="259"/>
        <end position="282"/>
    </location>
</feature>
<reference evidence="7" key="2">
    <citation type="submission" date="2023-04" db="EMBL/GenBank/DDBJ databases">
        <authorList>
            <person name="Bu L."/>
            <person name="Lu L."/>
            <person name="Laidemitt M.R."/>
            <person name="Zhang S.M."/>
            <person name="Mutuku M."/>
            <person name="Mkoji G."/>
            <person name="Steinauer M."/>
            <person name="Loker E.S."/>
        </authorList>
    </citation>
    <scope>NUCLEOTIDE SEQUENCE</scope>
    <source>
        <strain evidence="7">KasaAsao</strain>
        <tissue evidence="7">Whole Snail</tissue>
    </source>
</reference>
<keyword evidence="2" id="KW-0325">Glycoprotein</keyword>
<evidence type="ECO:0000313" key="7">
    <source>
        <dbReference type="EMBL" id="KAK0040372.1"/>
    </source>
</evidence>
<name>A0AAD8AR14_BIOPF</name>
<evidence type="ECO:0000256" key="2">
    <source>
        <dbReference type="ARBA" id="ARBA00023180"/>
    </source>
</evidence>
<dbReference type="PANTHER" id="PTHR10605:SF65">
    <property type="entry name" value="GH20068P"/>
    <property type="match status" value="1"/>
</dbReference>
<evidence type="ECO:0000256" key="4">
    <source>
        <dbReference type="PIRSR" id="PIRSR637359-2"/>
    </source>
</evidence>
<gene>
    <name evidence="7" type="ORF">Bpfe_030193</name>
</gene>
<feature type="binding site" evidence="4">
    <location>
        <position position="162"/>
    </location>
    <ligand>
        <name>3'-phosphoadenylyl sulfate</name>
        <dbReference type="ChEBI" id="CHEBI:58339"/>
    </ligand>
</feature>
<feature type="domain" description="Sulfotransferase" evidence="6">
    <location>
        <begin position="72"/>
        <end position="264"/>
    </location>
</feature>
<reference evidence="7" key="1">
    <citation type="journal article" date="2023" name="PLoS Negl. Trop. Dis.">
        <title>A genome sequence for Biomphalaria pfeifferi, the major vector snail for the human-infecting parasite Schistosoma mansoni.</title>
        <authorList>
            <person name="Bu L."/>
            <person name="Lu L."/>
            <person name="Laidemitt M.R."/>
            <person name="Zhang S.M."/>
            <person name="Mutuku M."/>
            <person name="Mkoji G."/>
            <person name="Steinauer M."/>
            <person name="Loker E.S."/>
        </authorList>
    </citation>
    <scope>NUCLEOTIDE SEQUENCE</scope>
    <source>
        <strain evidence="7">KasaAsao</strain>
    </source>
</reference>
<keyword evidence="8" id="KW-1185">Reference proteome</keyword>
<feature type="binding site" evidence="4">
    <location>
        <begin position="287"/>
        <end position="291"/>
    </location>
    <ligand>
        <name>3'-phosphoadenylyl sulfate</name>
        <dbReference type="ChEBI" id="CHEBI:58339"/>
    </ligand>
</feature>
<dbReference type="InterPro" id="IPR000863">
    <property type="entry name" value="Sulfotransferase_dom"/>
</dbReference>
<protein>
    <submittedName>
        <fullName evidence="7">Heparan sulfate glucosamine 3-O-sulfotransferase 1</fullName>
    </submittedName>
</protein>
<evidence type="ECO:0000313" key="8">
    <source>
        <dbReference type="Proteomes" id="UP001233172"/>
    </source>
</evidence>
<keyword evidence="1" id="KW-0808">Transferase</keyword>
<dbReference type="SUPFAM" id="SSF52540">
    <property type="entry name" value="P-loop containing nucleoside triphosphate hydrolases"/>
    <property type="match status" value="1"/>
</dbReference>
<keyword evidence="5" id="KW-1015">Disulfide bond</keyword>
<dbReference type="Pfam" id="PF00685">
    <property type="entry name" value="Sulfotransfer_1"/>
    <property type="match status" value="1"/>
</dbReference>
<dbReference type="Gene3D" id="3.40.50.300">
    <property type="entry name" value="P-loop containing nucleotide triphosphate hydrolases"/>
    <property type="match status" value="1"/>
</dbReference>
<organism evidence="7 8">
    <name type="scientific">Biomphalaria pfeifferi</name>
    <name type="common">Bloodfluke planorb</name>
    <name type="synonym">Freshwater snail</name>
    <dbReference type="NCBI Taxonomy" id="112525"/>
    <lineage>
        <taxon>Eukaryota</taxon>
        <taxon>Metazoa</taxon>
        <taxon>Spiralia</taxon>
        <taxon>Lophotrochozoa</taxon>
        <taxon>Mollusca</taxon>
        <taxon>Gastropoda</taxon>
        <taxon>Heterobranchia</taxon>
        <taxon>Euthyneura</taxon>
        <taxon>Panpulmonata</taxon>
        <taxon>Hygrophila</taxon>
        <taxon>Lymnaeoidea</taxon>
        <taxon>Planorbidae</taxon>
        <taxon>Biomphalaria</taxon>
    </lineage>
</organism>
<evidence type="ECO:0000259" key="6">
    <source>
        <dbReference type="Pfam" id="PF00685"/>
    </source>
</evidence>
<evidence type="ECO:0000256" key="3">
    <source>
        <dbReference type="PIRSR" id="PIRSR637359-1"/>
    </source>
</evidence>
<dbReference type="PANTHER" id="PTHR10605">
    <property type="entry name" value="HEPARAN SULFATE SULFOTRANSFERASE"/>
    <property type="match status" value="1"/>
</dbReference>
<dbReference type="EMBL" id="JASAOG010000330">
    <property type="protein sequence ID" value="KAK0040372.1"/>
    <property type="molecule type" value="Genomic_DNA"/>
</dbReference>